<evidence type="ECO:0000256" key="2">
    <source>
        <dbReference type="SAM" id="Phobius"/>
    </source>
</evidence>
<evidence type="ECO:0000313" key="3">
    <source>
        <dbReference type="EMBL" id="KAK8063235.1"/>
    </source>
</evidence>
<dbReference type="PANTHER" id="PTHR16861:SF4">
    <property type="entry name" value="SH3 DOMAIN PROTEIN (AFU_ORTHOLOGUE AFUA_1G13610)"/>
    <property type="match status" value="1"/>
</dbReference>
<name>A0ABR1UWF5_9PEZI</name>
<feature type="compositionally biased region" description="Low complexity" evidence="1">
    <location>
        <begin position="38"/>
        <end position="57"/>
    </location>
</feature>
<accession>A0ABR1UWF5</accession>
<comment type="caution">
    <text evidence="3">The sequence shown here is derived from an EMBL/GenBank/DDBJ whole genome shotgun (WGS) entry which is preliminary data.</text>
</comment>
<keyword evidence="2" id="KW-0472">Membrane</keyword>
<evidence type="ECO:0000313" key="4">
    <source>
        <dbReference type="Proteomes" id="UP001446871"/>
    </source>
</evidence>
<keyword evidence="4" id="KW-1185">Reference proteome</keyword>
<dbReference type="PANTHER" id="PTHR16861">
    <property type="entry name" value="GLYCOPROTEIN 38"/>
    <property type="match status" value="1"/>
</dbReference>
<gene>
    <name evidence="3" type="ORF">PG996_007887</name>
</gene>
<keyword evidence="2" id="KW-1133">Transmembrane helix</keyword>
<proteinExistence type="predicted"/>
<feature type="region of interest" description="Disordered" evidence="1">
    <location>
        <begin position="18"/>
        <end position="57"/>
    </location>
</feature>
<keyword evidence="2" id="KW-0812">Transmembrane</keyword>
<dbReference type="EMBL" id="JAQQWM010000005">
    <property type="protein sequence ID" value="KAK8063235.1"/>
    <property type="molecule type" value="Genomic_DNA"/>
</dbReference>
<feature type="region of interest" description="Disordered" evidence="1">
    <location>
        <begin position="90"/>
        <end position="179"/>
    </location>
</feature>
<evidence type="ECO:0008006" key="5">
    <source>
        <dbReference type="Google" id="ProtNLM"/>
    </source>
</evidence>
<sequence>MLSDASLTFDLKTGSSLAERISSGRSKKPSDTLTGSLPKTPTQTTSTHTPTTAPSGLSTGVIVGIVIGCTIPSMAIVVAVFLIFRRRKRRDNRSQPEPDSVEVSASPIVPTSGYQGNDQRQHELDASQDPRELSNDQQKHETDASQDPTELLGEQIQQEMDARPPPSKLPVEAASSSRD</sequence>
<feature type="transmembrane region" description="Helical" evidence="2">
    <location>
        <begin position="61"/>
        <end position="84"/>
    </location>
</feature>
<dbReference type="Proteomes" id="UP001446871">
    <property type="component" value="Unassembled WGS sequence"/>
</dbReference>
<evidence type="ECO:0000256" key="1">
    <source>
        <dbReference type="SAM" id="MobiDB-lite"/>
    </source>
</evidence>
<protein>
    <recommendedName>
        <fullName evidence="5">Mid2 domain-containing protein</fullName>
    </recommendedName>
</protein>
<reference evidence="3 4" key="1">
    <citation type="submission" date="2023-01" db="EMBL/GenBank/DDBJ databases">
        <title>Analysis of 21 Apiospora genomes using comparative genomics revels a genus with tremendous synthesis potential of carbohydrate active enzymes and secondary metabolites.</title>
        <authorList>
            <person name="Sorensen T."/>
        </authorList>
    </citation>
    <scope>NUCLEOTIDE SEQUENCE [LARGE SCALE GENOMIC DNA]</scope>
    <source>
        <strain evidence="3 4">CBS 83171</strain>
    </source>
</reference>
<feature type="compositionally biased region" description="Basic and acidic residues" evidence="1">
    <location>
        <begin position="119"/>
        <end position="143"/>
    </location>
</feature>
<organism evidence="3 4">
    <name type="scientific">Apiospora saccharicola</name>
    <dbReference type="NCBI Taxonomy" id="335842"/>
    <lineage>
        <taxon>Eukaryota</taxon>
        <taxon>Fungi</taxon>
        <taxon>Dikarya</taxon>
        <taxon>Ascomycota</taxon>
        <taxon>Pezizomycotina</taxon>
        <taxon>Sordariomycetes</taxon>
        <taxon>Xylariomycetidae</taxon>
        <taxon>Amphisphaeriales</taxon>
        <taxon>Apiosporaceae</taxon>
        <taxon>Apiospora</taxon>
    </lineage>
</organism>